<protein>
    <submittedName>
        <fullName evidence="1">Putative transcriptional regulator, TetR family</fullName>
    </submittedName>
</protein>
<dbReference type="Gene3D" id="1.10.357.10">
    <property type="entry name" value="Tetracycline Repressor, domain 2"/>
    <property type="match status" value="1"/>
</dbReference>
<evidence type="ECO:0000313" key="2">
    <source>
        <dbReference type="Proteomes" id="UP000006443"/>
    </source>
</evidence>
<dbReference type="AlphaFoldDB" id="C0GCH0"/>
<dbReference type="Proteomes" id="UP000006443">
    <property type="component" value="Unassembled WGS sequence"/>
</dbReference>
<dbReference type="SUPFAM" id="SSF48498">
    <property type="entry name" value="Tetracyclin repressor-like, C-terminal domain"/>
    <property type="match status" value="1"/>
</dbReference>
<comment type="caution">
    <text evidence="1">The sequence shown here is derived from an EMBL/GenBank/DDBJ whole genome shotgun (WGS) entry which is preliminary data.</text>
</comment>
<evidence type="ECO:0000313" key="1">
    <source>
        <dbReference type="EMBL" id="EEG78905.1"/>
    </source>
</evidence>
<dbReference type="EMBL" id="ACJM01000001">
    <property type="protein sequence ID" value="EEG78905.1"/>
    <property type="molecule type" value="Genomic_DNA"/>
</dbReference>
<accession>C0GCH0</accession>
<keyword evidence="2" id="KW-1185">Reference proteome</keyword>
<dbReference type="eggNOG" id="COG1309">
    <property type="taxonomic scope" value="Bacteria"/>
</dbReference>
<organism evidence="1 2">
    <name type="scientific">Dethiobacter alkaliphilus AHT 1</name>
    <dbReference type="NCBI Taxonomy" id="555088"/>
    <lineage>
        <taxon>Bacteria</taxon>
        <taxon>Bacillati</taxon>
        <taxon>Bacillota</taxon>
        <taxon>Dethiobacteria</taxon>
        <taxon>Dethiobacterales</taxon>
        <taxon>Dethiobacteraceae</taxon>
        <taxon>Dethiobacter</taxon>
    </lineage>
</organism>
<gene>
    <name evidence="1" type="ORF">DealDRAFT_0179</name>
</gene>
<dbReference type="InterPro" id="IPR036271">
    <property type="entry name" value="Tet_transcr_reg_TetR-rel_C_sf"/>
</dbReference>
<name>C0GCH0_DETAL</name>
<proteinExistence type="predicted"/>
<dbReference type="STRING" id="555088.DealDRAFT_0179"/>
<sequence>MLFYYFKSKQELFNYLVEYGLEFVLKDYLSQLDTNQTDFIERYRLAAVSKLKAYVKNPHVFNFFGNLYMNNLEGVPPELAERVSKLQAEGFAKLFEDIDTSLFRKDIPSEQIIKLIQWSMDGYTNELLASLKDHNLTEVDFDPYWEDFFEFLQVLRRIYYENNH</sequence>
<reference evidence="1 2" key="1">
    <citation type="submission" date="2009-02" db="EMBL/GenBank/DDBJ databases">
        <title>Sequencing of the draft genome and assembly of Dethiobacter alkaliphilus AHT 1.</title>
        <authorList>
            <consortium name="US DOE Joint Genome Institute (JGI-PGF)"/>
            <person name="Lucas S."/>
            <person name="Copeland A."/>
            <person name="Lapidus A."/>
            <person name="Glavina del Rio T."/>
            <person name="Dalin E."/>
            <person name="Tice H."/>
            <person name="Bruce D."/>
            <person name="Goodwin L."/>
            <person name="Pitluck S."/>
            <person name="Larimer F."/>
            <person name="Land M.L."/>
            <person name="Hauser L."/>
            <person name="Muyzer G."/>
        </authorList>
    </citation>
    <scope>NUCLEOTIDE SEQUENCE [LARGE SCALE GENOMIC DNA]</scope>
    <source>
        <strain evidence="1 2">AHT 1</strain>
    </source>
</reference>